<dbReference type="InterPro" id="IPR045864">
    <property type="entry name" value="aa-tRNA-synth_II/BPL/LPL"/>
</dbReference>
<dbReference type="SUPFAM" id="SSF46589">
    <property type="entry name" value="tRNA-binding arm"/>
    <property type="match status" value="1"/>
</dbReference>
<dbReference type="Proteomes" id="UP001209854">
    <property type="component" value="Unassembled WGS sequence"/>
</dbReference>
<evidence type="ECO:0000313" key="16">
    <source>
        <dbReference type="Proteomes" id="UP001209854"/>
    </source>
</evidence>
<feature type="binding site" evidence="12">
    <location>
        <position position="388"/>
    </location>
    <ligand>
        <name>L-serine</name>
        <dbReference type="ChEBI" id="CHEBI:33384"/>
    </ligand>
</feature>
<evidence type="ECO:0000256" key="4">
    <source>
        <dbReference type="ARBA" id="ARBA00022490"/>
    </source>
</evidence>
<dbReference type="PROSITE" id="PS50862">
    <property type="entry name" value="AA_TRNA_LIGASE_II"/>
    <property type="match status" value="1"/>
</dbReference>
<evidence type="ECO:0000256" key="1">
    <source>
        <dbReference type="ARBA" id="ARBA00004496"/>
    </source>
</evidence>
<comment type="domain">
    <text evidence="12">Consists of two distinct domains, a catalytic core and a N-terminal extension that is involved in tRNA binding.</text>
</comment>
<feature type="binding site" evidence="12">
    <location>
        <begin position="265"/>
        <end position="267"/>
    </location>
    <ligand>
        <name>ATP</name>
        <dbReference type="ChEBI" id="CHEBI:30616"/>
    </ligand>
</feature>
<evidence type="ECO:0000256" key="7">
    <source>
        <dbReference type="ARBA" id="ARBA00022840"/>
    </source>
</evidence>
<comment type="caution">
    <text evidence="12">Lacks conserved residue(s) required for the propagation of feature annotation.</text>
</comment>
<comment type="pathway">
    <text evidence="2 12">Aminoacyl-tRNA biosynthesis; selenocysteinyl-tRNA(Sec) biosynthesis; L-seryl-tRNA(Sec) from L-serine and tRNA(Sec): step 1/1.</text>
</comment>
<comment type="subcellular location">
    <subcellularLocation>
        <location evidence="1 12">Cytoplasm</location>
    </subcellularLocation>
</comment>
<feature type="domain" description="Aminoacyl-transfer RNA synthetases class-II family profile" evidence="14">
    <location>
        <begin position="170"/>
        <end position="413"/>
    </location>
</feature>
<dbReference type="PANTHER" id="PTHR43697">
    <property type="entry name" value="SERYL-TRNA SYNTHETASE"/>
    <property type="match status" value="1"/>
</dbReference>
<evidence type="ECO:0000256" key="13">
    <source>
        <dbReference type="SAM" id="Coils"/>
    </source>
</evidence>
<keyword evidence="4 12" id="KW-0963">Cytoplasm</keyword>
<dbReference type="GO" id="GO:0004828">
    <property type="term" value="F:serine-tRNA ligase activity"/>
    <property type="evidence" value="ECO:0007669"/>
    <property type="project" value="UniProtKB-EC"/>
</dbReference>
<dbReference type="Gene3D" id="1.10.287.40">
    <property type="entry name" value="Serine-tRNA synthetase, tRNA binding domain"/>
    <property type="match status" value="1"/>
</dbReference>
<keyword evidence="9 12" id="KW-0030">Aminoacyl-tRNA synthetase</keyword>
<dbReference type="CDD" id="cd00770">
    <property type="entry name" value="SerRS_core"/>
    <property type="match status" value="1"/>
</dbReference>
<dbReference type="InterPro" id="IPR042103">
    <property type="entry name" value="SerRS_1_N_sf"/>
</dbReference>
<evidence type="ECO:0000313" key="15">
    <source>
        <dbReference type="EMBL" id="MCW7552261.1"/>
    </source>
</evidence>
<dbReference type="InterPro" id="IPR015866">
    <property type="entry name" value="Ser-tRNA-synth_1_N"/>
</dbReference>
<evidence type="ECO:0000256" key="11">
    <source>
        <dbReference type="ARBA" id="ARBA00048823"/>
    </source>
</evidence>
<evidence type="ECO:0000256" key="3">
    <source>
        <dbReference type="ARBA" id="ARBA00010728"/>
    </source>
</evidence>
<evidence type="ECO:0000256" key="12">
    <source>
        <dbReference type="HAMAP-Rule" id="MF_00176"/>
    </source>
</evidence>
<dbReference type="InterPro" id="IPR006195">
    <property type="entry name" value="aa-tRNA-synth_II"/>
</dbReference>
<keyword evidence="6 12" id="KW-0547">Nucleotide-binding</keyword>
<dbReference type="InterPro" id="IPR010978">
    <property type="entry name" value="tRNA-bd_arm"/>
</dbReference>
<keyword evidence="8 12" id="KW-0648">Protein biosynthesis</keyword>
<feature type="coiled-coil region" evidence="13">
    <location>
        <begin position="30"/>
        <end position="102"/>
    </location>
</feature>
<reference evidence="15 16" key="1">
    <citation type="submission" date="2022-10" db="EMBL/GenBank/DDBJ databases">
        <title>High-quality genome sequences of two octocoral-associated bacteria, Endozoicomonas euniceicola EF212 and Endozoicomonas gorgoniicola PS125.</title>
        <authorList>
            <person name="Chiou Y.-J."/>
            <person name="Chen Y.-H."/>
        </authorList>
    </citation>
    <scope>NUCLEOTIDE SEQUENCE [LARGE SCALE GENOMIC DNA]</scope>
    <source>
        <strain evidence="15 16">PS125</strain>
    </source>
</reference>
<evidence type="ECO:0000256" key="10">
    <source>
        <dbReference type="ARBA" id="ARBA00047929"/>
    </source>
</evidence>
<dbReference type="PANTHER" id="PTHR43697:SF1">
    <property type="entry name" value="SERINE--TRNA LIGASE"/>
    <property type="match status" value="1"/>
</dbReference>
<keyword evidence="5 12" id="KW-0436">Ligase</keyword>
<dbReference type="PIRSF" id="PIRSF001529">
    <property type="entry name" value="Ser-tRNA-synth_IIa"/>
    <property type="match status" value="1"/>
</dbReference>
<comment type="similarity">
    <text evidence="3 12">Belongs to the class-II aminoacyl-tRNA synthetase family. Type-1 seryl-tRNA synthetase subfamily.</text>
</comment>
<evidence type="ECO:0000256" key="9">
    <source>
        <dbReference type="ARBA" id="ARBA00023146"/>
    </source>
</evidence>
<keyword evidence="16" id="KW-1185">Reference proteome</keyword>
<dbReference type="Gene3D" id="3.30.930.10">
    <property type="entry name" value="Bira Bifunctional Protein, Domain 2"/>
    <property type="match status" value="1"/>
</dbReference>
<proteinExistence type="inferred from homology"/>
<evidence type="ECO:0000259" key="14">
    <source>
        <dbReference type="PROSITE" id="PS50862"/>
    </source>
</evidence>
<dbReference type="RefSeq" id="WP_262567236.1">
    <property type="nucleotide sequence ID" value="NZ_JAPFCC010000001.1"/>
</dbReference>
<dbReference type="EC" id="6.1.1.11" evidence="12"/>
<feature type="binding site" evidence="12">
    <location>
        <begin position="234"/>
        <end position="236"/>
    </location>
    <ligand>
        <name>L-serine</name>
        <dbReference type="ChEBI" id="CHEBI:33384"/>
    </ligand>
</feature>
<evidence type="ECO:0000256" key="6">
    <source>
        <dbReference type="ARBA" id="ARBA00022741"/>
    </source>
</evidence>
<dbReference type="SUPFAM" id="SSF55681">
    <property type="entry name" value="Class II aaRS and biotin synthetases"/>
    <property type="match status" value="1"/>
</dbReference>
<keyword evidence="13" id="KW-0175">Coiled coil</keyword>
<comment type="caution">
    <text evidence="15">The sequence shown here is derived from an EMBL/GenBank/DDBJ whole genome shotgun (WGS) entry which is preliminary data.</text>
</comment>
<feature type="binding site" evidence="12">
    <location>
        <position position="288"/>
    </location>
    <ligand>
        <name>L-serine</name>
        <dbReference type="ChEBI" id="CHEBI:33384"/>
    </ligand>
</feature>
<feature type="binding site" evidence="12">
    <location>
        <begin position="352"/>
        <end position="355"/>
    </location>
    <ligand>
        <name>ATP</name>
        <dbReference type="ChEBI" id="CHEBI:30616"/>
    </ligand>
</feature>
<dbReference type="InterPro" id="IPR002317">
    <property type="entry name" value="Ser-tRNA-ligase_type_1"/>
</dbReference>
<organism evidence="15 16">
    <name type="scientific">Endozoicomonas gorgoniicola</name>
    <dbReference type="NCBI Taxonomy" id="1234144"/>
    <lineage>
        <taxon>Bacteria</taxon>
        <taxon>Pseudomonadati</taxon>
        <taxon>Pseudomonadota</taxon>
        <taxon>Gammaproteobacteria</taxon>
        <taxon>Oceanospirillales</taxon>
        <taxon>Endozoicomonadaceae</taxon>
        <taxon>Endozoicomonas</taxon>
    </lineage>
</organism>
<evidence type="ECO:0000256" key="2">
    <source>
        <dbReference type="ARBA" id="ARBA00005045"/>
    </source>
</evidence>
<dbReference type="Pfam" id="PF02403">
    <property type="entry name" value="Seryl_tRNA_N"/>
    <property type="match status" value="1"/>
</dbReference>
<sequence length="428" mass="47887">MLDPKYVRSNPEEVAAILRKKHFELDVERLSALEERRKSLQVRTEQLQSERKSGSKEFGKIKAQGGDIAGLKARMDRIAVEVKESEHELASLQVEINQLLLEVPNLPHASVPEGEGEDENVEVRTWGTPRTFDFDVKDHVDLGAPLGLDFETGTKLSGARFTLMRGQIARLHRAIAQFMLDVQTTEHGYEEVNTPALVHDTALLGTGQLPKFSEDLFRTEVPEDGQKPFYLIPTSEVTLTNIVSDSIVDVEQLPMQFTAHTLCFRSEAGSHGRDTRGLIRQHQFEKVEMVQVVHPDHSFEALEKMTGHAEAILQKLELPYRVVALCGGDLGFGATKTYDLEVWVPAQEKYREISSVSNCLDFQARRMKARFRNPETGKPELLHTLNGSGLAVGRTLVAVLENYQNEDGSITVPEVLRPYLGGQEVLAV</sequence>
<dbReference type="InterPro" id="IPR033729">
    <property type="entry name" value="SerRS_core"/>
</dbReference>
<dbReference type="HAMAP" id="MF_00176">
    <property type="entry name" value="Ser_tRNA_synth_type1"/>
    <property type="match status" value="1"/>
</dbReference>
<name>A0ABT3MSA2_9GAMM</name>
<keyword evidence="7 12" id="KW-0067">ATP-binding</keyword>
<evidence type="ECO:0000256" key="8">
    <source>
        <dbReference type="ARBA" id="ARBA00022917"/>
    </source>
</evidence>
<comment type="catalytic activity">
    <reaction evidence="11 12">
        <text>tRNA(Ser) + L-serine + ATP = L-seryl-tRNA(Ser) + AMP + diphosphate + H(+)</text>
        <dbReference type="Rhea" id="RHEA:12292"/>
        <dbReference type="Rhea" id="RHEA-COMP:9669"/>
        <dbReference type="Rhea" id="RHEA-COMP:9703"/>
        <dbReference type="ChEBI" id="CHEBI:15378"/>
        <dbReference type="ChEBI" id="CHEBI:30616"/>
        <dbReference type="ChEBI" id="CHEBI:33019"/>
        <dbReference type="ChEBI" id="CHEBI:33384"/>
        <dbReference type="ChEBI" id="CHEBI:78442"/>
        <dbReference type="ChEBI" id="CHEBI:78533"/>
        <dbReference type="ChEBI" id="CHEBI:456215"/>
        <dbReference type="EC" id="6.1.1.11"/>
    </reaction>
</comment>
<comment type="catalytic activity">
    <reaction evidence="10 12">
        <text>tRNA(Sec) + L-serine + ATP = L-seryl-tRNA(Sec) + AMP + diphosphate + H(+)</text>
        <dbReference type="Rhea" id="RHEA:42580"/>
        <dbReference type="Rhea" id="RHEA-COMP:9742"/>
        <dbReference type="Rhea" id="RHEA-COMP:10128"/>
        <dbReference type="ChEBI" id="CHEBI:15378"/>
        <dbReference type="ChEBI" id="CHEBI:30616"/>
        <dbReference type="ChEBI" id="CHEBI:33019"/>
        <dbReference type="ChEBI" id="CHEBI:33384"/>
        <dbReference type="ChEBI" id="CHEBI:78442"/>
        <dbReference type="ChEBI" id="CHEBI:78533"/>
        <dbReference type="ChEBI" id="CHEBI:456215"/>
        <dbReference type="EC" id="6.1.1.11"/>
    </reaction>
</comment>
<evidence type="ECO:0000256" key="5">
    <source>
        <dbReference type="ARBA" id="ARBA00022598"/>
    </source>
</evidence>
<protein>
    <recommendedName>
        <fullName evidence="12">Serine--tRNA ligase</fullName>
        <ecNumber evidence="12">6.1.1.11</ecNumber>
    </recommendedName>
    <alternativeName>
        <fullName evidence="12">Seryl-tRNA synthetase</fullName>
        <shortName evidence="12">SerRS</shortName>
    </alternativeName>
    <alternativeName>
        <fullName evidence="12">Seryl-tRNA(Ser/Sec) synthetase</fullName>
    </alternativeName>
</protein>
<dbReference type="InterPro" id="IPR002314">
    <property type="entry name" value="aa-tRNA-synt_IIb"/>
</dbReference>
<gene>
    <name evidence="12 15" type="primary">serS</name>
    <name evidence="15" type="ORF">NX722_06280</name>
</gene>
<dbReference type="Pfam" id="PF00587">
    <property type="entry name" value="tRNA-synt_2b"/>
    <property type="match status" value="1"/>
</dbReference>
<dbReference type="NCBIfam" id="TIGR00414">
    <property type="entry name" value="serS"/>
    <property type="match status" value="1"/>
</dbReference>
<accession>A0ABT3MSA2</accession>
<dbReference type="PRINTS" id="PR00981">
    <property type="entry name" value="TRNASYNTHSER"/>
</dbReference>
<dbReference type="EMBL" id="JAPFCC010000001">
    <property type="protein sequence ID" value="MCW7552261.1"/>
    <property type="molecule type" value="Genomic_DNA"/>
</dbReference>
<comment type="function">
    <text evidence="12">Catalyzes the attachment of serine to tRNA(Ser). Is also able to aminoacylate tRNA(Sec) with serine, to form the misacylated tRNA L-seryl-tRNA(Sec), which will be further converted into selenocysteinyl-tRNA(Sec).</text>
</comment>
<comment type="subunit">
    <text evidence="12">Homodimer. The tRNA molecule binds across the dimer.</text>
</comment>